<gene>
    <name evidence="2" type="ORF">ACFQGD_12265</name>
</gene>
<evidence type="ECO:0000313" key="3">
    <source>
        <dbReference type="Proteomes" id="UP001596337"/>
    </source>
</evidence>
<dbReference type="Proteomes" id="UP001596337">
    <property type="component" value="Unassembled WGS sequence"/>
</dbReference>
<sequence length="238" mass="26823">MRFVVAGIFSSSLLLLAAVPFSPLILQLLAENNDVDWGYAAEVAQAYGPASTLLSAAALGGVTISLLVQNREARANRNHSQRTFHHELLKMAMDDLIYLECWGPRNWATIREEKQSMYVNLIISFWQMDHESGRLNDKLLGEVSEELFRGRAGRSYWNKFGDKRITRAQTSKQKRFVRILNNEFKKANMLDEKILISASSTPPKMSCSSSEKECLDNAEFAPRHCATSSYEQNSPDVG</sequence>
<keyword evidence="1" id="KW-0812">Transmembrane</keyword>
<evidence type="ECO:0000256" key="1">
    <source>
        <dbReference type="SAM" id="Phobius"/>
    </source>
</evidence>
<dbReference type="InterPro" id="IPR045728">
    <property type="entry name" value="DUF6082"/>
</dbReference>
<keyword evidence="3" id="KW-1185">Reference proteome</keyword>
<proteinExistence type="predicted"/>
<reference evidence="3" key="1">
    <citation type="journal article" date="2019" name="Int. J. Syst. Evol. Microbiol.">
        <title>The Global Catalogue of Microorganisms (GCM) 10K type strain sequencing project: providing services to taxonomists for standard genome sequencing and annotation.</title>
        <authorList>
            <consortium name="The Broad Institute Genomics Platform"/>
            <consortium name="The Broad Institute Genome Sequencing Center for Infectious Disease"/>
            <person name="Wu L."/>
            <person name="Ma J."/>
        </authorList>
    </citation>
    <scope>NUCLEOTIDE SEQUENCE [LARGE SCALE GENOMIC DNA]</scope>
    <source>
        <strain evidence="3">KCTC 32255</strain>
    </source>
</reference>
<evidence type="ECO:0000313" key="2">
    <source>
        <dbReference type="EMBL" id="MFC6867923.1"/>
    </source>
</evidence>
<feature type="transmembrane region" description="Helical" evidence="1">
    <location>
        <begin position="46"/>
        <end position="68"/>
    </location>
</feature>
<keyword evidence="1" id="KW-0472">Membrane</keyword>
<keyword evidence="1" id="KW-1133">Transmembrane helix</keyword>
<protein>
    <submittedName>
        <fullName evidence="2">DUF6082 family protein</fullName>
    </submittedName>
</protein>
<organism evidence="2 3">
    <name type="scientific">Haloechinothrix salitolerans</name>
    <dbReference type="NCBI Taxonomy" id="926830"/>
    <lineage>
        <taxon>Bacteria</taxon>
        <taxon>Bacillati</taxon>
        <taxon>Actinomycetota</taxon>
        <taxon>Actinomycetes</taxon>
        <taxon>Pseudonocardiales</taxon>
        <taxon>Pseudonocardiaceae</taxon>
        <taxon>Haloechinothrix</taxon>
    </lineage>
</organism>
<accession>A0ABW2BZ65</accession>
<dbReference type="EMBL" id="JBHSXX010000001">
    <property type="protein sequence ID" value="MFC6867923.1"/>
    <property type="molecule type" value="Genomic_DNA"/>
</dbReference>
<comment type="caution">
    <text evidence="2">The sequence shown here is derived from an EMBL/GenBank/DDBJ whole genome shotgun (WGS) entry which is preliminary data.</text>
</comment>
<dbReference type="Pfam" id="PF19560">
    <property type="entry name" value="DUF6082"/>
    <property type="match status" value="1"/>
</dbReference>
<name>A0ABW2BZ65_9PSEU</name>
<dbReference type="RefSeq" id="WP_345396186.1">
    <property type="nucleotide sequence ID" value="NZ_BAABLA010000025.1"/>
</dbReference>